<dbReference type="PATRIC" id="fig|1116472.3.peg.3620"/>
<reference evidence="3 4" key="1">
    <citation type="journal article" date="2013" name="Genome Announc.">
        <title>Draft Genome Sequence of the Methanotrophic Gammaproteobacterium Methyloglobulus morosus DSM 22980 Strain KoM1.</title>
        <authorList>
            <person name="Poehlein A."/>
            <person name="Deutzmann J.S."/>
            <person name="Daniel R."/>
            <person name="Simeonova D.D."/>
        </authorList>
    </citation>
    <scope>NUCLEOTIDE SEQUENCE [LARGE SCALE GENOMIC DNA]</scope>
    <source>
        <strain evidence="3 4">KoM1</strain>
    </source>
</reference>
<dbReference type="InterPro" id="IPR003509">
    <property type="entry name" value="UPF0102_YraN-like"/>
</dbReference>
<dbReference type="STRING" id="1116472.MGMO_147c00070"/>
<dbReference type="Pfam" id="PF02021">
    <property type="entry name" value="UPF0102"/>
    <property type="match status" value="1"/>
</dbReference>
<dbReference type="eggNOG" id="COG0792">
    <property type="taxonomic scope" value="Bacteria"/>
</dbReference>
<comment type="caution">
    <text evidence="3">The sequence shown here is derived from an EMBL/GenBank/DDBJ whole genome shotgun (WGS) entry which is preliminary data.</text>
</comment>
<dbReference type="InterPro" id="IPR011856">
    <property type="entry name" value="tRNA_endonuc-like_dom_sf"/>
</dbReference>
<dbReference type="EMBL" id="AYLO01000136">
    <property type="protein sequence ID" value="ESS68368.1"/>
    <property type="molecule type" value="Genomic_DNA"/>
</dbReference>
<dbReference type="HAMAP" id="MF_00048">
    <property type="entry name" value="UPF0102"/>
    <property type="match status" value="1"/>
</dbReference>
<evidence type="ECO:0000256" key="2">
    <source>
        <dbReference type="HAMAP-Rule" id="MF_00048"/>
    </source>
</evidence>
<name>V5BUY1_9GAMM</name>
<evidence type="ECO:0000313" key="4">
    <source>
        <dbReference type="Proteomes" id="UP000017842"/>
    </source>
</evidence>
<protein>
    <recommendedName>
        <fullName evidence="2">UPF0102 protein MGMO_147c00070</fullName>
    </recommendedName>
</protein>
<organism evidence="3 4">
    <name type="scientific">Methyloglobulus morosus KoM1</name>
    <dbReference type="NCBI Taxonomy" id="1116472"/>
    <lineage>
        <taxon>Bacteria</taxon>
        <taxon>Pseudomonadati</taxon>
        <taxon>Pseudomonadota</taxon>
        <taxon>Gammaproteobacteria</taxon>
        <taxon>Methylococcales</taxon>
        <taxon>Methylococcaceae</taxon>
        <taxon>Methyloglobulus</taxon>
    </lineage>
</organism>
<sequence>MLGSIKEKAAHLVRGKNAEGQAQDFLVGKGLKLVSRNYRCKQGELDLIMNDGRTLVIVEVRYRKSDVYGSALESVTASKQAKIIAATQHYLSTIRRDCPLRFDVVAISGNGSINWIKNAF</sequence>
<dbReference type="Proteomes" id="UP000017842">
    <property type="component" value="Unassembled WGS sequence"/>
</dbReference>
<comment type="similarity">
    <text evidence="1 2">Belongs to the UPF0102 family.</text>
</comment>
<proteinExistence type="inferred from homology"/>
<dbReference type="GO" id="GO:0003676">
    <property type="term" value="F:nucleic acid binding"/>
    <property type="evidence" value="ECO:0007669"/>
    <property type="project" value="InterPro"/>
</dbReference>
<evidence type="ECO:0000256" key="1">
    <source>
        <dbReference type="ARBA" id="ARBA00006738"/>
    </source>
</evidence>
<dbReference type="PANTHER" id="PTHR34039:SF1">
    <property type="entry name" value="UPF0102 PROTEIN YRAN"/>
    <property type="match status" value="1"/>
</dbReference>
<dbReference type="Gene3D" id="3.40.1350.10">
    <property type="match status" value="1"/>
</dbReference>
<dbReference type="NCBIfam" id="TIGR00252">
    <property type="entry name" value="YraN family protein"/>
    <property type="match status" value="1"/>
</dbReference>
<keyword evidence="4" id="KW-1185">Reference proteome</keyword>
<dbReference type="AlphaFoldDB" id="V5BUY1"/>
<accession>V5BUY1</accession>
<dbReference type="NCBIfam" id="NF009150">
    <property type="entry name" value="PRK12497.1-3"/>
    <property type="match status" value="1"/>
</dbReference>
<dbReference type="InterPro" id="IPR011335">
    <property type="entry name" value="Restrct_endonuc-II-like"/>
</dbReference>
<evidence type="ECO:0000313" key="3">
    <source>
        <dbReference type="EMBL" id="ESS68368.1"/>
    </source>
</evidence>
<dbReference type="OrthoDB" id="9794876at2"/>
<dbReference type="PANTHER" id="PTHR34039">
    <property type="entry name" value="UPF0102 PROTEIN YRAN"/>
    <property type="match status" value="1"/>
</dbReference>
<gene>
    <name evidence="3" type="ORF">MGMO_147c00070</name>
</gene>
<dbReference type="SUPFAM" id="SSF52980">
    <property type="entry name" value="Restriction endonuclease-like"/>
    <property type="match status" value="1"/>
</dbReference>